<gene>
    <name evidence="2" type="ORF">FG382_05255</name>
</gene>
<dbReference type="EMBL" id="VDGH01000003">
    <property type="protein sequence ID" value="TQR14874.1"/>
    <property type="molecule type" value="Genomic_DNA"/>
</dbReference>
<comment type="caution">
    <text evidence="2">The sequence shown here is derived from an EMBL/GenBank/DDBJ whole genome shotgun (WGS) entry which is preliminary data.</text>
</comment>
<sequence length="193" mass="22908">MTRKRNLNPNSYYHVTMRGNNRQPIFGTHQDIYELIRAFHHTHSKYPFEILAYCIMTNHYHILIKSDKDSLSKVMASINKRYSNSYAKRYNHVGRIYQQRYFAKEVDSPLGLLTVSKYIHRNPIETKQPMVERLEWYPYSSYPLYFEENKAAPPFLNRDILKNLLPTQYDKSNAGYCSYCLTVPCVKNNSTVF</sequence>
<feature type="domain" description="Transposase IS200-like" evidence="1">
    <location>
        <begin position="8"/>
        <end position="122"/>
    </location>
</feature>
<proteinExistence type="predicted"/>
<accession>A0A544TBP1</accession>
<protein>
    <submittedName>
        <fullName evidence="2">Transposase</fullName>
    </submittedName>
</protein>
<dbReference type="InterPro" id="IPR036515">
    <property type="entry name" value="Transposase_17_sf"/>
</dbReference>
<dbReference type="PANTHER" id="PTHR34322">
    <property type="entry name" value="TRANSPOSASE, Y1_TNP DOMAIN-CONTAINING"/>
    <property type="match status" value="1"/>
</dbReference>
<dbReference type="GO" id="GO:0003677">
    <property type="term" value="F:DNA binding"/>
    <property type="evidence" value="ECO:0007669"/>
    <property type="project" value="InterPro"/>
</dbReference>
<dbReference type="OrthoDB" id="9788881at2"/>
<organism evidence="2 3">
    <name type="scientific">Psychrobacillus lasiicapitis</name>
    <dbReference type="NCBI Taxonomy" id="1636719"/>
    <lineage>
        <taxon>Bacteria</taxon>
        <taxon>Bacillati</taxon>
        <taxon>Bacillota</taxon>
        <taxon>Bacilli</taxon>
        <taxon>Bacillales</taxon>
        <taxon>Bacillaceae</taxon>
        <taxon>Psychrobacillus</taxon>
    </lineage>
</organism>
<dbReference type="PANTHER" id="PTHR34322:SF2">
    <property type="entry name" value="TRANSPOSASE IS200-LIKE DOMAIN-CONTAINING PROTEIN"/>
    <property type="match status" value="1"/>
</dbReference>
<evidence type="ECO:0000313" key="2">
    <source>
        <dbReference type="EMBL" id="TQR14874.1"/>
    </source>
</evidence>
<dbReference type="InterPro" id="IPR002686">
    <property type="entry name" value="Transposase_17"/>
</dbReference>
<dbReference type="GO" id="GO:0006313">
    <property type="term" value="P:DNA transposition"/>
    <property type="evidence" value="ECO:0007669"/>
    <property type="project" value="InterPro"/>
</dbReference>
<dbReference type="Gene3D" id="3.30.70.1290">
    <property type="entry name" value="Transposase IS200-like"/>
    <property type="match status" value="1"/>
</dbReference>
<dbReference type="SUPFAM" id="SSF143422">
    <property type="entry name" value="Transposase IS200-like"/>
    <property type="match status" value="1"/>
</dbReference>
<evidence type="ECO:0000259" key="1">
    <source>
        <dbReference type="SMART" id="SM01321"/>
    </source>
</evidence>
<reference evidence="2 3" key="1">
    <citation type="submission" date="2019-05" db="EMBL/GenBank/DDBJ databases">
        <title>Psychrobacillus vulpis sp. nov., a new species isolated from feces of a red fox that inhabits in The Tablas de Daimiel Natural Park, Albacete, Spain.</title>
        <authorList>
            <person name="Rodriguez M."/>
            <person name="Reina J.C."/>
            <person name="Bejar V."/>
            <person name="Llamas I."/>
        </authorList>
    </citation>
    <scope>NUCLEOTIDE SEQUENCE [LARGE SCALE GENOMIC DNA]</scope>
    <source>
        <strain evidence="2 3">NEAU-3TGS17</strain>
    </source>
</reference>
<dbReference type="NCBIfam" id="NF047646">
    <property type="entry name" value="REP_Tyr_transpos"/>
    <property type="match status" value="1"/>
</dbReference>
<name>A0A544TBP1_9BACI</name>
<dbReference type="GO" id="GO:0004803">
    <property type="term" value="F:transposase activity"/>
    <property type="evidence" value="ECO:0007669"/>
    <property type="project" value="InterPro"/>
</dbReference>
<evidence type="ECO:0000313" key="3">
    <source>
        <dbReference type="Proteomes" id="UP000317316"/>
    </source>
</evidence>
<dbReference type="Proteomes" id="UP000317316">
    <property type="component" value="Unassembled WGS sequence"/>
</dbReference>
<dbReference type="RefSeq" id="WP_142537853.1">
    <property type="nucleotide sequence ID" value="NZ_BMIE01000001.1"/>
</dbReference>
<dbReference type="SMART" id="SM01321">
    <property type="entry name" value="Y1_Tnp"/>
    <property type="match status" value="1"/>
</dbReference>
<dbReference type="AlphaFoldDB" id="A0A544TBP1"/>
<dbReference type="Pfam" id="PF01797">
    <property type="entry name" value="Y1_Tnp"/>
    <property type="match status" value="1"/>
</dbReference>
<keyword evidence="3" id="KW-1185">Reference proteome</keyword>